<dbReference type="Proteomes" id="UP001204798">
    <property type="component" value="Unassembled WGS sequence"/>
</dbReference>
<reference evidence="11 12" key="1">
    <citation type="submission" date="2022-08" db="EMBL/GenBank/DDBJ databases">
        <title>Bacterial and archaeal communities from various locations to study Microbial Dark Matter (Phase II).</title>
        <authorList>
            <person name="Stepanauskas R."/>
        </authorList>
    </citation>
    <scope>NUCLEOTIDE SEQUENCE [LARGE SCALE GENOMIC DNA]</scope>
    <source>
        <strain evidence="11 12">PD1</strain>
    </source>
</reference>
<keyword evidence="7" id="KW-0975">Bacterial flagellum</keyword>
<name>A0ABT2EMY7_9BACT</name>
<comment type="caution">
    <text evidence="11">The sequence shown here is derived from an EMBL/GenBank/DDBJ whole genome shotgun (WGS) entry which is preliminary data.</text>
</comment>
<feature type="signal peptide" evidence="10">
    <location>
        <begin position="1"/>
        <end position="22"/>
    </location>
</feature>
<evidence type="ECO:0000256" key="4">
    <source>
        <dbReference type="ARBA" id="ARBA00006929"/>
    </source>
</evidence>
<evidence type="ECO:0000256" key="1">
    <source>
        <dbReference type="ARBA" id="ARBA00002591"/>
    </source>
</evidence>
<dbReference type="PANTHER" id="PTHR34933">
    <property type="entry name" value="FLAGELLAR L-RING PROTEIN"/>
    <property type="match status" value="1"/>
</dbReference>
<dbReference type="InterPro" id="IPR000527">
    <property type="entry name" value="Flag_Lring"/>
</dbReference>
<evidence type="ECO:0000256" key="10">
    <source>
        <dbReference type="SAM" id="SignalP"/>
    </source>
</evidence>
<organism evidence="11 12">
    <name type="scientific">Candidatus Fervidibacter sacchari</name>
    <dbReference type="NCBI Taxonomy" id="1448929"/>
    <lineage>
        <taxon>Bacteria</taxon>
        <taxon>Candidatus Fervidibacterota</taxon>
        <taxon>Candidatus Fervidibacter</taxon>
    </lineage>
</organism>
<keyword evidence="11" id="KW-0969">Cilium</keyword>
<evidence type="ECO:0000256" key="6">
    <source>
        <dbReference type="ARBA" id="ARBA00023136"/>
    </source>
</evidence>
<feature type="region of interest" description="Disordered" evidence="9">
    <location>
        <begin position="22"/>
        <end position="51"/>
    </location>
</feature>
<evidence type="ECO:0000256" key="9">
    <source>
        <dbReference type="SAM" id="MobiDB-lite"/>
    </source>
</evidence>
<feature type="compositionally biased region" description="Polar residues" evidence="9">
    <location>
        <begin position="22"/>
        <end position="46"/>
    </location>
</feature>
<comment type="subcellular location">
    <subcellularLocation>
        <location evidence="2">Bacterial flagellum basal body</location>
    </subcellularLocation>
    <subcellularLocation>
        <location evidence="3">Cell outer membrane</location>
    </subcellularLocation>
</comment>
<keyword evidence="5 10" id="KW-0732">Signal</keyword>
<keyword evidence="11" id="KW-0966">Cell projection</keyword>
<dbReference type="PANTHER" id="PTHR34933:SF1">
    <property type="entry name" value="FLAGELLAR L-RING PROTEIN"/>
    <property type="match status" value="1"/>
</dbReference>
<sequence length="223" mass="24338">MLWQIVAVLVMVTLSLAHGQNAQPNGNASPQNPDAQSVSSQLTSPKSPVPNPSHHPLLFLFRDDKAFRVGDVVTVLVTQTTVASAGSQTATSKQVKVRTEAGVGAFSFIPQAGIQHQGSFAAQAQERKNLSVITTIACRVVEISPTGLLRIEGSQEFTIDKRKQIVKLSGWVRPTDISPNNTVLSTQVADAKLEFRGDWKTRRGKNLLERILEGFNRILRSLF</sequence>
<dbReference type="Pfam" id="PF02107">
    <property type="entry name" value="FlgH"/>
    <property type="match status" value="1"/>
</dbReference>
<keyword evidence="8" id="KW-0998">Cell outer membrane</keyword>
<comment type="similarity">
    <text evidence="4">Belongs to the FlgH family.</text>
</comment>
<accession>A0ABT2EMY7</accession>
<evidence type="ECO:0000256" key="2">
    <source>
        <dbReference type="ARBA" id="ARBA00004117"/>
    </source>
</evidence>
<evidence type="ECO:0000256" key="7">
    <source>
        <dbReference type="ARBA" id="ARBA00023143"/>
    </source>
</evidence>
<evidence type="ECO:0000256" key="5">
    <source>
        <dbReference type="ARBA" id="ARBA00022729"/>
    </source>
</evidence>
<evidence type="ECO:0000313" key="12">
    <source>
        <dbReference type="Proteomes" id="UP001204798"/>
    </source>
</evidence>
<protein>
    <submittedName>
        <fullName evidence="11">Flagellar L-ring protein FlgH</fullName>
    </submittedName>
</protein>
<dbReference type="PRINTS" id="PR01008">
    <property type="entry name" value="FLGLRINGFLGH"/>
</dbReference>
<proteinExistence type="inferred from homology"/>
<keyword evidence="6" id="KW-0472">Membrane</keyword>
<feature type="chain" id="PRO_5046388781" evidence="10">
    <location>
        <begin position="23"/>
        <end position="223"/>
    </location>
</feature>
<dbReference type="RefSeq" id="WP_259095628.1">
    <property type="nucleotide sequence ID" value="NZ_CP130454.1"/>
</dbReference>
<evidence type="ECO:0000256" key="8">
    <source>
        <dbReference type="ARBA" id="ARBA00023237"/>
    </source>
</evidence>
<evidence type="ECO:0000256" key="3">
    <source>
        <dbReference type="ARBA" id="ARBA00004442"/>
    </source>
</evidence>
<keyword evidence="12" id="KW-1185">Reference proteome</keyword>
<evidence type="ECO:0000313" key="11">
    <source>
        <dbReference type="EMBL" id="MCS3919319.1"/>
    </source>
</evidence>
<keyword evidence="11" id="KW-0282">Flagellum</keyword>
<comment type="function">
    <text evidence="1">Assembles around the rod to form the L-ring and probably protects the motor/basal body from shearing forces during rotation.</text>
</comment>
<dbReference type="EMBL" id="JANUCP010000003">
    <property type="protein sequence ID" value="MCS3919319.1"/>
    <property type="molecule type" value="Genomic_DNA"/>
</dbReference>
<gene>
    <name evidence="11" type="ORF">M2350_001732</name>
</gene>